<evidence type="ECO:0000313" key="3">
    <source>
        <dbReference type="Proteomes" id="UP000246303"/>
    </source>
</evidence>
<feature type="transmembrane region" description="Helical" evidence="1">
    <location>
        <begin position="61"/>
        <end position="80"/>
    </location>
</feature>
<comment type="caution">
    <text evidence="2">The sequence shown here is derived from an EMBL/GenBank/DDBJ whole genome shotgun (WGS) entry which is preliminary data.</text>
</comment>
<name>A0A2V3DY34_9MICC</name>
<proteinExistence type="predicted"/>
<keyword evidence="1" id="KW-0472">Membrane</keyword>
<keyword evidence="1" id="KW-0812">Transmembrane</keyword>
<accession>A0A2V3DY34</accession>
<evidence type="ECO:0000256" key="1">
    <source>
        <dbReference type="SAM" id="Phobius"/>
    </source>
</evidence>
<sequence>MFDGRLGMVEQQRSIGKARRADWLRTILRAVVSAAVTVAVGAAILVILVGSGQREHLAAKALILLAVTIIVAGGASWMAINARAKKDLSRLCSDVQALAPNTCVYGSAGTFFSPHTPIPALGVSLVPDDTQARPGVAISTDSSGMSFWCRVPGITSVWQLPWKNIEQLSVVRRRIPLRGSYRKPLRTVIRVTLCNESGTLPEEFNIIAGHTGKRSMECAAKETVQTMLESRP</sequence>
<protein>
    <submittedName>
        <fullName evidence="2">Uncharacterized protein</fullName>
    </submittedName>
</protein>
<gene>
    <name evidence="2" type="ORF">CVS29_02685</name>
</gene>
<reference evidence="2 3" key="1">
    <citation type="submission" date="2018-05" db="EMBL/GenBank/DDBJ databases">
        <title>Genetic diversity of glacier-inhabiting Cryobacterium bacteria in China and description of Cryobacterium mengkeensis sp. nov. and Arthrobacter glacialis sp. nov.</title>
        <authorList>
            <person name="Liu Q."/>
            <person name="Xin Y.-H."/>
        </authorList>
    </citation>
    <scope>NUCLEOTIDE SEQUENCE [LARGE SCALE GENOMIC DNA]</scope>
    <source>
        <strain evidence="2 3">GP3</strain>
    </source>
</reference>
<dbReference type="EMBL" id="QHLZ01000001">
    <property type="protein sequence ID" value="PXA69472.1"/>
    <property type="molecule type" value="Genomic_DNA"/>
</dbReference>
<evidence type="ECO:0000313" key="2">
    <source>
        <dbReference type="EMBL" id="PXA69472.1"/>
    </source>
</evidence>
<organism evidence="2 3">
    <name type="scientific">Arthrobacter psychrochitiniphilus</name>
    <dbReference type="NCBI Taxonomy" id="291045"/>
    <lineage>
        <taxon>Bacteria</taxon>
        <taxon>Bacillati</taxon>
        <taxon>Actinomycetota</taxon>
        <taxon>Actinomycetes</taxon>
        <taxon>Micrococcales</taxon>
        <taxon>Micrococcaceae</taxon>
        <taxon>Arthrobacter</taxon>
    </lineage>
</organism>
<dbReference type="AlphaFoldDB" id="A0A2V3DY34"/>
<dbReference type="Proteomes" id="UP000246303">
    <property type="component" value="Unassembled WGS sequence"/>
</dbReference>
<keyword evidence="1" id="KW-1133">Transmembrane helix</keyword>
<keyword evidence="3" id="KW-1185">Reference proteome</keyword>
<feature type="transmembrane region" description="Helical" evidence="1">
    <location>
        <begin position="27"/>
        <end position="49"/>
    </location>
</feature>